<name>A0A3P7ITW9_STRVU</name>
<dbReference type="AlphaFoldDB" id="A0A3P7ITW9"/>
<dbReference type="Proteomes" id="UP000270094">
    <property type="component" value="Unassembled WGS sequence"/>
</dbReference>
<sequence>MLLKTSRPFYALIQIVLCSKNVSLQHSKMLISTPKVLRRPCKSSECSLAT</sequence>
<reference evidence="1 2" key="1">
    <citation type="submission" date="2018-11" db="EMBL/GenBank/DDBJ databases">
        <authorList>
            <consortium name="Pathogen Informatics"/>
        </authorList>
    </citation>
    <scope>NUCLEOTIDE SEQUENCE [LARGE SCALE GENOMIC DNA]</scope>
</reference>
<organism evidence="1 2">
    <name type="scientific">Strongylus vulgaris</name>
    <name type="common">Blood worm</name>
    <dbReference type="NCBI Taxonomy" id="40348"/>
    <lineage>
        <taxon>Eukaryota</taxon>
        <taxon>Metazoa</taxon>
        <taxon>Ecdysozoa</taxon>
        <taxon>Nematoda</taxon>
        <taxon>Chromadorea</taxon>
        <taxon>Rhabditida</taxon>
        <taxon>Rhabditina</taxon>
        <taxon>Rhabditomorpha</taxon>
        <taxon>Strongyloidea</taxon>
        <taxon>Strongylidae</taxon>
        <taxon>Strongylus</taxon>
    </lineage>
</organism>
<accession>A0A3P7ITW9</accession>
<evidence type="ECO:0000313" key="2">
    <source>
        <dbReference type="Proteomes" id="UP000270094"/>
    </source>
</evidence>
<dbReference type="EMBL" id="UYYB01006262">
    <property type="protein sequence ID" value="VDM67707.1"/>
    <property type="molecule type" value="Genomic_DNA"/>
</dbReference>
<proteinExistence type="predicted"/>
<evidence type="ECO:0000313" key="1">
    <source>
        <dbReference type="EMBL" id="VDM67707.1"/>
    </source>
</evidence>
<gene>
    <name evidence="1" type="ORF">SVUK_LOCUS2705</name>
</gene>
<protein>
    <submittedName>
        <fullName evidence="1">Uncharacterized protein</fullName>
    </submittedName>
</protein>
<keyword evidence="2" id="KW-1185">Reference proteome</keyword>